<dbReference type="Pfam" id="PF00076">
    <property type="entry name" value="RRM_1"/>
    <property type="match status" value="1"/>
</dbReference>
<feature type="region of interest" description="Disordered" evidence="2">
    <location>
        <begin position="348"/>
        <end position="370"/>
    </location>
</feature>
<dbReference type="EMBL" id="PKPP01006420">
    <property type="protein sequence ID" value="PWA56567.1"/>
    <property type="molecule type" value="Genomic_DNA"/>
</dbReference>
<gene>
    <name evidence="4" type="ORF">CTI12_AA418440</name>
</gene>
<protein>
    <recommendedName>
        <fullName evidence="3">RRM domain-containing protein</fullName>
    </recommendedName>
</protein>
<proteinExistence type="predicted"/>
<evidence type="ECO:0000256" key="2">
    <source>
        <dbReference type="SAM" id="MobiDB-lite"/>
    </source>
</evidence>
<evidence type="ECO:0000259" key="3">
    <source>
        <dbReference type="PROSITE" id="PS50102"/>
    </source>
</evidence>
<dbReference type="InterPro" id="IPR000504">
    <property type="entry name" value="RRM_dom"/>
</dbReference>
<dbReference type="AlphaFoldDB" id="A0A2U1M5Q7"/>
<dbReference type="PROSITE" id="PS50102">
    <property type="entry name" value="RRM"/>
    <property type="match status" value="1"/>
</dbReference>
<name>A0A2U1M5Q7_ARTAN</name>
<keyword evidence="5" id="KW-1185">Reference proteome</keyword>
<dbReference type="CDD" id="cd00590">
    <property type="entry name" value="RRM_SF"/>
    <property type="match status" value="1"/>
</dbReference>
<dbReference type="InterPro" id="IPR035979">
    <property type="entry name" value="RBD_domain_sf"/>
</dbReference>
<dbReference type="SMART" id="SM00360">
    <property type="entry name" value="RRM"/>
    <property type="match status" value="1"/>
</dbReference>
<dbReference type="GO" id="GO:0003723">
    <property type="term" value="F:RNA binding"/>
    <property type="evidence" value="ECO:0007669"/>
    <property type="project" value="UniProtKB-UniRule"/>
</dbReference>
<sequence length="482" mass="54760">MGKQSFITDAKGWTWTFRNSKNPNLRNINNPYIKDLDRIATSFYVSNFPESLDAKGLWNACTSYGRLVDAFIANKRSKGGKRFGFIRFLGIKDAHEFVRSLSNIWIGSFHLYVAVALSQRGENPKTESIPKTEAFPKLSDYQSQTTKPSFADIIHNKQKHTMPIHTPETFRTINLNDNDLITIEESSTILLLKLTEVDTLSNMYAICKNDGFKDLTIHHVGGLWIWIQFSSSSSCSKFRENANIKGLSSAIRTPSPSFKVDERMIWLEISGLPLCAWGSNAYKKVASLFGKFKFFEDEESTGMSLGRVCISTRSYKHISENIKVEVNEEMFDVNVHEIGTWNINITDNSSDTSSHMDANHLDKDDISMEDKPDDDLDDLNVILNDLDQPNTKEEIPFEASNDIELDQPLKHVEAEVFKRADEEFTKVSDSSDLSRPPGFEHMKRSFSNTSKCSTNFARHHKNDIKGISLIHELNKLLKLGPH</sequence>
<keyword evidence="1" id="KW-0694">RNA-binding</keyword>
<comment type="caution">
    <text evidence="4">The sequence shown here is derived from an EMBL/GenBank/DDBJ whole genome shotgun (WGS) entry which is preliminary data.</text>
</comment>
<dbReference type="Gene3D" id="3.30.70.330">
    <property type="match status" value="1"/>
</dbReference>
<organism evidence="4 5">
    <name type="scientific">Artemisia annua</name>
    <name type="common">Sweet wormwood</name>
    <dbReference type="NCBI Taxonomy" id="35608"/>
    <lineage>
        <taxon>Eukaryota</taxon>
        <taxon>Viridiplantae</taxon>
        <taxon>Streptophyta</taxon>
        <taxon>Embryophyta</taxon>
        <taxon>Tracheophyta</taxon>
        <taxon>Spermatophyta</taxon>
        <taxon>Magnoliopsida</taxon>
        <taxon>eudicotyledons</taxon>
        <taxon>Gunneridae</taxon>
        <taxon>Pentapetalae</taxon>
        <taxon>asterids</taxon>
        <taxon>campanulids</taxon>
        <taxon>Asterales</taxon>
        <taxon>Asteraceae</taxon>
        <taxon>Asteroideae</taxon>
        <taxon>Anthemideae</taxon>
        <taxon>Artemisiinae</taxon>
        <taxon>Artemisia</taxon>
    </lineage>
</organism>
<dbReference type="SUPFAM" id="SSF54928">
    <property type="entry name" value="RNA-binding domain, RBD"/>
    <property type="match status" value="1"/>
</dbReference>
<dbReference type="OrthoDB" id="1749483at2759"/>
<dbReference type="Proteomes" id="UP000245207">
    <property type="component" value="Unassembled WGS sequence"/>
</dbReference>
<accession>A0A2U1M5Q7</accession>
<evidence type="ECO:0000313" key="5">
    <source>
        <dbReference type="Proteomes" id="UP000245207"/>
    </source>
</evidence>
<reference evidence="4 5" key="1">
    <citation type="journal article" date="2018" name="Mol. Plant">
        <title>The genome of Artemisia annua provides insight into the evolution of Asteraceae family and artemisinin biosynthesis.</title>
        <authorList>
            <person name="Shen Q."/>
            <person name="Zhang L."/>
            <person name="Liao Z."/>
            <person name="Wang S."/>
            <person name="Yan T."/>
            <person name="Shi P."/>
            <person name="Liu M."/>
            <person name="Fu X."/>
            <person name="Pan Q."/>
            <person name="Wang Y."/>
            <person name="Lv Z."/>
            <person name="Lu X."/>
            <person name="Zhang F."/>
            <person name="Jiang W."/>
            <person name="Ma Y."/>
            <person name="Chen M."/>
            <person name="Hao X."/>
            <person name="Li L."/>
            <person name="Tang Y."/>
            <person name="Lv G."/>
            <person name="Zhou Y."/>
            <person name="Sun X."/>
            <person name="Brodelius P.E."/>
            <person name="Rose J.K.C."/>
            <person name="Tang K."/>
        </authorList>
    </citation>
    <scope>NUCLEOTIDE SEQUENCE [LARGE SCALE GENOMIC DNA]</scope>
    <source>
        <strain evidence="5">cv. Huhao1</strain>
        <tissue evidence="4">Leaf</tissue>
    </source>
</reference>
<feature type="domain" description="RRM" evidence="3">
    <location>
        <begin position="41"/>
        <end position="118"/>
    </location>
</feature>
<evidence type="ECO:0000313" key="4">
    <source>
        <dbReference type="EMBL" id="PWA56567.1"/>
    </source>
</evidence>
<dbReference type="InterPro" id="IPR012677">
    <property type="entry name" value="Nucleotide-bd_a/b_plait_sf"/>
</dbReference>
<evidence type="ECO:0000256" key="1">
    <source>
        <dbReference type="PROSITE-ProRule" id="PRU00176"/>
    </source>
</evidence>
<feature type="compositionally biased region" description="Basic and acidic residues" evidence="2">
    <location>
        <begin position="357"/>
        <end position="370"/>
    </location>
</feature>